<evidence type="ECO:0000313" key="2">
    <source>
        <dbReference type="Proteomes" id="UP001519344"/>
    </source>
</evidence>
<name>A0ABS4HZ30_9BACL</name>
<reference evidence="1 2" key="1">
    <citation type="submission" date="2021-03" db="EMBL/GenBank/DDBJ databases">
        <title>Genomic Encyclopedia of Type Strains, Phase IV (KMG-IV): sequencing the most valuable type-strain genomes for metagenomic binning, comparative biology and taxonomic classification.</title>
        <authorList>
            <person name="Goeker M."/>
        </authorList>
    </citation>
    <scope>NUCLEOTIDE SEQUENCE [LARGE SCALE GENOMIC DNA]</scope>
    <source>
        <strain evidence="1 2">DSM 24950</strain>
    </source>
</reference>
<proteinExistence type="predicted"/>
<comment type="caution">
    <text evidence="1">The sequence shown here is derived from an EMBL/GenBank/DDBJ whole genome shotgun (WGS) entry which is preliminary data.</text>
</comment>
<protein>
    <submittedName>
        <fullName evidence="1">Uncharacterized protein</fullName>
    </submittedName>
</protein>
<dbReference type="EMBL" id="JAGGKV010000007">
    <property type="protein sequence ID" value="MBP1963914.1"/>
    <property type="molecule type" value="Genomic_DNA"/>
</dbReference>
<dbReference type="Proteomes" id="UP001519344">
    <property type="component" value="Unassembled WGS sequence"/>
</dbReference>
<sequence length="34" mass="3998">MIRYFAPKYRFGIIWGTTVRYILKSVNMPAFGEA</sequence>
<accession>A0ABS4HZ30</accession>
<evidence type="ECO:0000313" key="1">
    <source>
        <dbReference type="EMBL" id="MBP1963914.1"/>
    </source>
</evidence>
<organism evidence="1 2">
    <name type="scientific">Paenibacillus aceris</name>
    <dbReference type="NCBI Taxonomy" id="869555"/>
    <lineage>
        <taxon>Bacteria</taxon>
        <taxon>Bacillati</taxon>
        <taxon>Bacillota</taxon>
        <taxon>Bacilli</taxon>
        <taxon>Bacillales</taxon>
        <taxon>Paenibacillaceae</taxon>
        <taxon>Paenibacillus</taxon>
    </lineage>
</organism>
<keyword evidence="2" id="KW-1185">Reference proteome</keyword>
<gene>
    <name evidence="1" type="ORF">J2Z65_003135</name>
</gene>